<feature type="region of interest" description="Disordered" evidence="5">
    <location>
        <begin position="274"/>
        <end position="305"/>
    </location>
</feature>
<comment type="similarity">
    <text evidence="2">Belongs to the GKAP1 family.</text>
</comment>
<comment type="subcellular location">
    <subcellularLocation>
        <location evidence="1">Golgi apparatus</location>
    </subcellularLocation>
</comment>
<feature type="compositionally biased region" description="Basic and acidic residues" evidence="5">
    <location>
        <begin position="276"/>
        <end position="290"/>
    </location>
</feature>
<keyword evidence="7" id="KW-1185">Reference proteome</keyword>
<protein>
    <recommendedName>
        <fullName evidence="8">G kinase-anchoring protein 1-like protein</fullName>
    </recommendedName>
</protein>
<evidence type="ECO:0000256" key="5">
    <source>
        <dbReference type="SAM" id="MobiDB-lite"/>
    </source>
</evidence>
<dbReference type="GO" id="GO:0005794">
    <property type="term" value="C:Golgi apparatus"/>
    <property type="evidence" value="ECO:0007669"/>
    <property type="project" value="UniProtKB-SubCell"/>
</dbReference>
<accession>A0A834I0X2</accession>
<comment type="caution">
    <text evidence="6">The sequence shown here is derived from an EMBL/GenBank/DDBJ whole genome shotgun (WGS) entry which is preliminary data.</text>
</comment>
<sequence length="305" mass="35470">MDIAVPSRFACLKIEDDDFRPSNTENKKKVNKVSNKKPNSAAKEASKGSWTTTRKKGNTNEKPKAAPKQSQKKKKQLQKGESSKDWEEWQKKDAEFINDVFEQQMQNAILQSKLEFEQQKKISSKESPQSQGKKKKPKTMTWNQFVESRDSDTREEVTVVEHDKDFFDDVVETVRNEIKKDVVEENRKQRQEKFDEVFSLTQLQEKLEEERQKNALLENQLKEAKSEIAAVKKRNAMLCSMLSQGEMKNKAQVLSEMARLSKLKEEMIDNITQLKGDLEKERTKSAEMKKQNKTIPKQPAKKNKK</sequence>
<name>A0A834I0X2_RHYFE</name>
<evidence type="ECO:0000256" key="1">
    <source>
        <dbReference type="ARBA" id="ARBA00004555"/>
    </source>
</evidence>
<dbReference type="OrthoDB" id="5864420at2759"/>
<dbReference type="InterPro" id="IPR026109">
    <property type="entry name" value="GKAP1"/>
</dbReference>
<evidence type="ECO:0000256" key="3">
    <source>
        <dbReference type="ARBA" id="ARBA00023034"/>
    </source>
</evidence>
<keyword evidence="4" id="KW-0175">Coiled coil</keyword>
<evidence type="ECO:0000313" key="7">
    <source>
        <dbReference type="Proteomes" id="UP000625711"/>
    </source>
</evidence>
<evidence type="ECO:0008006" key="8">
    <source>
        <dbReference type="Google" id="ProtNLM"/>
    </source>
</evidence>
<evidence type="ECO:0000313" key="6">
    <source>
        <dbReference type="EMBL" id="KAF7268825.1"/>
    </source>
</evidence>
<feature type="region of interest" description="Disordered" evidence="5">
    <location>
        <begin position="18"/>
        <end position="89"/>
    </location>
</feature>
<proteinExistence type="inferred from homology"/>
<dbReference type="GO" id="GO:0007165">
    <property type="term" value="P:signal transduction"/>
    <property type="evidence" value="ECO:0007669"/>
    <property type="project" value="InterPro"/>
</dbReference>
<gene>
    <name evidence="6" type="ORF">GWI33_018169</name>
</gene>
<dbReference type="PANTHER" id="PTHR14899:SF0">
    <property type="entry name" value="G KINASE-ANCHORING PROTEIN 1"/>
    <property type="match status" value="1"/>
</dbReference>
<dbReference type="AlphaFoldDB" id="A0A834I0X2"/>
<evidence type="ECO:0000256" key="2">
    <source>
        <dbReference type="ARBA" id="ARBA00006662"/>
    </source>
</evidence>
<dbReference type="PANTHER" id="PTHR14899">
    <property type="entry name" value="G KINASE ANCHORING PROTEIN 1"/>
    <property type="match status" value="1"/>
</dbReference>
<keyword evidence="3" id="KW-0333">Golgi apparatus</keyword>
<evidence type="ECO:0000256" key="4">
    <source>
        <dbReference type="ARBA" id="ARBA00023054"/>
    </source>
</evidence>
<reference evidence="6" key="1">
    <citation type="submission" date="2020-08" db="EMBL/GenBank/DDBJ databases">
        <title>Genome sequencing and assembly of the red palm weevil Rhynchophorus ferrugineus.</title>
        <authorList>
            <person name="Dias G.B."/>
            <person name="Bergman C.M."/>
            <person name="Manee M."/>
        </authorList>
    </citation>
    <scope>NUCLEOTIDE SEQUENCE</scope>
    <source>
        <strain evidence="6">AA-2017</strain>
        <tissue evidence="6">Whole larva</tissue>
    </source>
</reference>
<dbReference type="Proteomes" id="UP000625711">
    <property type="component" value="Unassembled WGS sequence"/>
</dbReference>
<organism evidence="6 7">
    <name type="scientific">Rhynchophorus ferrugineus</name>
    <name type="common">Red palm weevil</name>
    <name type="synonym">Curculio ferrugineus</name>
    <dbReference type="NCBI Taxonomy" id="354439"/>
    <lineage>
        <taxon>Eukaryota</taxon>
        <taxon>Metazoa</taxon>
        <taxon>Ecdysozoa</taxon>
        <taxon>Arthropoda</taxon>
        <taxon>Hexapoda</taxon>
        <taxon>Insecta</taxon>
        <taxon>Pterygota</taxon>
        <taxon>Neoptera</taxon>
        <taxon>Endopterygota</taxon>
        <taxon>Coleoptera</taxon>
        <taxon>Polyphaga</taxon>
        <taxon>Cucujiformia</taxon>
        <taxon>Curculionidae</taxon>
        <taxon>Dryophthorinae</taxon>
        <taxon>Rhynchophorus</taxon>
    </lineage>
</organism>
<dbReference type="EMBL" id="JAACXV010014301">
    <property type="protein sequence ID" value="KAF7268825.1"/>
    <property type="molecule type" value="Genomic_DNA"/>
</dbReference>
<feature type="region of interest" description="Disordered" evidence="5">
    <location>
        <begin position="117"/>
        <end position="154"/>
    </location>
</feature>